<feature type="signal peptide" evidence="2">
    <location>
        <begin position="1"/>
        <end position="31"/>
    </location>
</feature>
<evidence type="ECO:0000313" key="4">
    <source>
        <dbReference type="Proteomes" id="UP000324222"/>
    </source>
</evidence>
<accession>A0A5B7HKA5</accession>
<protein>
    <recommendedName>
        <fullName evidence="5">Secreted protein</fullName>
    </recommendedName>
</protein>
<evidence type="ECO:0000313" key="3">
    <source>
        <dbReference type="EMBL" id="MPC70005.1"/>
    </source>
</evidence>
<organism evidence="3 4">
    <name type="scientific">Portunus trituberculatus</name>
    <name type="common">Swimming crab</name>
    <name type="synonym">Neptunus trituberculatus</name>
    <dbReference type="NCBI Taxonomy" id="210409"/>
    <lineage>
        <taxon>Eukaryota</taxon>
        <taxon>Metazoa</taxon>
        <taxon>Ecdysozoa</taxon>
        <taxon>Arthropoda</taxon>
        <taxon>Crustacea</taxon>
        <taxon>Multicrustacea</taxon>
        <taxon>Malacostraca</taxon>
        <taxon>Eumalacostraca</taxon>
        <taxon>Eucarida</taxon>
        <taxon>Decapoda</taxon>
        <taxon>Pleocyemata</taxon>
        <taxon>Brachyura</taxon>
        <taxon>Eubrachyura</taxon>
        <taxon>Portunoidea</taxon>
        <taxon>Portunidae</taxon>
        <taxon>Portuninae</taxon>
        <taxon>Portunus</taxon>
    </lineage>
</organism>
<evidence type="ECO:0000256" key="2">
    <source>
        <dbReference type="SAM" id="SignalP"/>
    </source>
</evidence>
<keyword evidence="4" id="KW-1185">Reference proteome</keyword>
<dbReference type="AlphaFoldDB" id="A0A5B7HKA5"/>
<keyword evidence="2" id="KW-0732">Signal</keyword>
<evidence type="ECO:0000256" key="1">
    <source>
        <dbReference type="SAM" id="MobiDB-lite"/>
    </source>
</evidence>
<reference evidence="3 4" key="1">
    <citation type="submission" date="2019-05" db="EMBL/GenBank/DDBJ databases">
        <title>Another draft genome of Portunus trituberculatus and its Hox gene families provides insights of decapod evolution.</title>
        <authorList>
            <person name="Jeong J.-H."/>
            <person name="Song I."/>
            <person name="Kim S."/>
            <person name="Choi T."/>
            <person name="Kim D."/>
            <person name="Ryu S."/>
            <person name="Kim W."/>
        </authorList>
    </citation>
    <scope>NUCLEOTIDE SEQUENCE [LARGE SCALE GENOMIC DNA]</scope>
    <source>
        <tissue evidence="3">Muscle</tissue>
    </source>
</reference>
<dbReference type="EMBL" id="VSRR010030343">
    <property type="protein sequence ID" value="MPC70005.1"/>
    <property type="molecule type" value="Genomic_DNA"/>
</dbReference>
<evidence type="ECO:0008006" key="5">
    <source>
        <dbReference type="Google" id="ProtNLM"/>
    </source>
</evidence>
<feature type="chain" id="PRO_5022893719" description="Secreted protein" evidence="2">
    <location>
        <begin position="32"/>
        <end position="76"/>
    </location>
</feature>
<name>A0A5B7HKA5_PORTR</name>
<feature type="region of interest" description="Disordered" evidence="1">
    <location>
        <begin position="31"/>
        <end position="76"/>
    </location>
</feature>
<dbReference type="Proteomes" id="UP000324222">
    <property type="component" value="Unassembled WGS sequence"/>
</dbReference>
<proteinExistence type="predicted"/>
<gene>
    <name evidence="3" type="ORF">E2C01_064240</name>
</gene>
<sequence>MCVNKRGRHHASRCTLVWWTLLAVHQQSVMTDDSLPISRQEAGGRLGGQAAGKKATSTRAEDRVSKSNSDGVPRVT</sequence>
<comment type="caution">
    <text evidence="3">The sequence shown here is derived from an EMBL/GenBank/DDBJ whole genome shotgun (WGS) entry which is preliminary data.</text>
</comment>